<dbReference type="PANTHER" id="PTHR43685:SF2">
    <property type="entry name" value="GLYCOSYLTRANSFERASE 2-LIKE DOMAIN-CONTAINING PROTEIN"/>
    <property type="match status" value="1"/>
</dbReference>
<dbReference type="InterPro" id="IPR001173">
    <property type="entry name" value="Glyco_trans_2-like"/>
</dbReference>
<dbReference type="PANTHER" id="PTHR43685">
    <property type="entry name" value="GLYCOSYLTRANSFERASE"/>
    <property type="match status" value="1"/>
</dbReference>
<feature type="domain" description="Glycosyltransferase 2-like" evidence="1">
    <location>
        <begin position="7"/>
        <end position="131"/>
    </location>
</feature>
<accession>A0A251WZS9</accession>
<dbReference type="RefSeq" id="WP_165767743.1">
    <property type="nucleotide sequence ID" value="NZ_MSPP01000002.1"/>
</dbReference>
<evidence type="ECO:0000259" key="1">
    <source>
        <dbReference type="Pfam" id="PF00535"/>
    </source>
</evidence>
<reference evidence="2 3" key="1">
    <citation type="submission" date="2016-12" db="EMBL/GenBank/DDBJ databases">
        <title>The draft genome sequence of HSLHS2.</title>
        <authorList>
            <person name="Hu D."/>
            <person name="Wang L."/>
            <person name="Shao Z."/>
        </authorList>
    </citation>
    <scope>NUCLEOTIDE SEQUENCE [LARGE SCALE GENOMIC DNA]</scope>
    <source>
        <strain evidence="2">MCCC 1A06712</strain>
    </source>
</reference>
<evidence type="ECO:0000313" key="3">
    <source>
        <dbReference type="Proteomes" id="UP000194664"/>
    </source>
</evidence>
<dbReference type="InterPro" id="IPR029044">
    <property type="entry name" value="Nucleotide-diphossugar_trans"/>
</dbReference>
<dbReference type="Pfam" id="PF00535">
    <property type="entry name" value="Glycos_transf_2"/>
    <property type="match status" value="1"/>
</dbReference>
<dbReference type="CDD" id="cd00761">
    <property type="entry name" value="Glyco_tranf_GTA_type"/>
    <property type="match status" value="1"/>
</dbReference>
<keyword evidence="3" id="KW-1185">Reference proteome</keyword>
<sequence length="414" mass="46478">MTAAPVSVIVVSRDRPRLLRRCVKSLAQQYYPNFEIIVVCDPDSGEELRAAGYKDRLKIAEYDTANISVARNMGLSVASGDIVAFIDDDSAAEPTWLNHLVEPIAKGHAVAAGGYVRGRNGISFQWRARDVRPNGWSEPLLIEGSEPVCVTTEPALGVKTEGTNMAFSRSKIMAMGGFDPAFQFYLDETDVNMRLANEHAVTAIVPLAQVHHGFAQSSRRTAFRAPRSLFHEGRSLCIYLRKHCATEQHDMTIRAEREHQRRRVLDYMVAGRIDPVKVRSLMQSFDQGVAEGMAAKLTEPAPVVSANLPFLKFDADPAELGHTALVARWYNFKKVVARAMSLRNAGHRVTIFRYSLTAVFHRVCFRDDGIWLQSGGLFGRSDRNDPLFRLTRKKLRTDRELSRLRGLRELLPKK</sequence>
<proteinExistence type="predicted"/>
<dbReference type="Gene3D" id="3.90.550.10">
    <property type="entry name" value="Spore Coat Polysaccharide Biosynthesis Protein SpsA, Chain A"/>
    <property type="match status" value="1"/>
</dbReference>
<gene>
    <name evidence="2" type="ORF">BVC71_07350</name>
</gene>
<evidence type="ECO:0000313" key="2">
    <source>
        <dbReference type="EMBL" id="OUD09645.1"/>
    </source>
</evidence>
<protein>
    <recommendedName>
        <fullName evidence="1">Glycosyltransferase 2-like domain-containing protein</fullName>
    </recommendedName>
</protein>
<dbReference type="SUPFAM" id="SSF53448">
    <property type="entry name" value="Nucleotide-diphospho-sugar transferases"/>
    <property type="match status" value="1"/>
</dbReference>
<comment type="caution">
    <text evidence="2">The sequence shown here is derived from an EMBL/GenBank/DDBJ whole genome shotgun (WGS) entry which is preliminary data.</text>
</comment>
<dbReference type="Proteomes" id="UP000194664">
    <property type="component" value="Unassembled WGS sequence"/>
</dbReference>
<dbReference type="EMBL" id="MSPP01000002">
    <property type="protein sequence ID" value="OUD09645.1"/>
    <property type="molecule type" value="Genomic_DNA"/>
</dbReference>
<dbReference type="AlphaFoldDB" id="A0A251WZS9"/>
<dbReference type="InterPro" id="IPR050834">
    <property type="entry name" value="Glycosyltransf_2"/>
</dbReference>
<organism evidence="2 3">
    <name type="scientific">Marivivens niveibacter</name>
    <dbReference type="NCBI Taxonomy" id="1930667"/>
    <lineage>
        <taxon>Bacteria</taxon>
        <taxon>Pseudomonadati</taxon>
        <taxon>Pseudomonadota</taxon>
        <taxon>Alphaproteobacteria</taxon>
        <taxon>Rhodobacterales</taxon>
        <taxon>Paracoccaceae</taxon>
        <taxon>Marivivens group</taxon>
        <taxon>Marivivens</taxon>
    </lineage>
</organism>
<name>A0A251WZS9_9RHOB</name>